<evidence type="ECO:0000313" key="3">
    <source>
        <dbReference type="Proteomes" id="UP001476798"/>
    </source>
</evidence>
<organism evidence="2 3">
    <name type="scientific">Goodea atripinnis</name>
    <dbReference type="NCBI Taxonomy" id="208336"/>
    <lineage>
        <taxon>Eukaryota</taxon>
        <taxon>Metazoa</taxon>
        <taxon>Chordata</taxon>
        <taxon>Craniata</taxon>
        <taxon>Vertebrata</taxon>
        <taxon>Euteleostomi</taxon>
        <taxon>Actinopterygii</taxon>
        <taxon>Neopterygii</taxon>
        <taxon>Teleostei</taxon>
        <taxon>Neoteleostei</taxon>
        <taxon>Acanthomorphata</taxon>
        <taxon>Ovalentaria</taxon>
        <taxon>Atherinomorphae</taxon>
        <taxon>Cyprinodontiformes</taxon>
        <taxon>Goodeidae</taxon>
        <taxon>Goodea</taxon>
    </lineage>
</organism>
<keyword evidence="3" id="KW-1185">Reference proteome</keyword>
<dbReference type="EMBL" id="JAHRIO010051166">
    <property type="protein sequence ID" value="MEQ2175219.1"/>
    <property type="molecule type" value="Genomic_DNA"/>
</dbReference>
<dbReference type="Proteomes" id="UP001476798">
    <property type="component" value="Unassembled WGS sequence"/>
</dbReference>
<gene>
    <name evidence="2" type="ORF">GOODEAATRI_015834</name>
</gene>
<accession>A0ABV0NUY6</accession>
<evidence type="ECO:0000313" key="2">
    <source>
        <dbReference type="EMBL" id="MEQ2175219.1"/>
    </source>
</evidence>
<name>A0ABV0NUY6_9TELE</name>
<reference evidence="2 3" key="1">
    <citation type="submission" date="2021-06" db="EMBL/GenBank/DDBJ databases">
        <authorList>
            <person name="Palmer J.M."/>
        </authorList>
    </citation>
    <scope>NUCLEOTIDE SEQUENCE [LARGE SCALE GENOMIC DNA]</scope>
    <source>
        <strain evidence="2 3">GA_2019</strain>
        <tissue evidence="2">Muscle</tissue>
    </source>
</reference>
<proteinExistence type="predicted"/>
<sequence length="156" mass="16853">MGHHGEIRGQMEQADRQHVPTVFGLCPNQQSIGCTVQISSTFCDMLPMFLLRPAPLRSTKVGVDEENRERFSQNASIFSSLLLSCLGAAALLVEFDFVLEAIVQFEVVVLQSGGGSRRESAVGARAVQEEAGAHCPEQDAQGAHNDDRDQNGVQGV</sequence>
<protein>
    <submittedName>
        <fullName evidence="2">Uncharacterized protein</fullName>
    </submittedName>
</protein>
<feature type="region of interest" description="Disordered" evidence="1">
    <location>
        <begin position="121"/>
        <end position="156"/>
    </location>
</feature>
<evidence type="ECO:0000256" key="1">
    <source>
        <dbReference type="SAM" id="MobiDB-lite"/>
    </source>
</evidence>
<comment type="caution">
    <text evidence="2">The sequence shown here is derived from an EMBL/GenBank/DDBJ whole genome shotgun (WGS) entry which is preliminary data.</text>
</comment>